<organism evidence="1 2">
    <name type="scientific">Brevundimonas denitrificans</name>
    <dbReference type="NCBI Taxonomy" id="1443434"/>
    <lineage>
        <taxon>Bacteria</taxon>
        <taxon>Pseudomonadati</taxon>
        <taxon>Pseudomonadota</taxon>
        <taxon>Alphaproteobacteria</taxon>
        <taxon>Caulobacterales</taxon>
        <taxon>Caulobacteraceae</taxon>
        <taxon>Brevundimonas</taxon>
    </lineage>
</organism>
<name>A0ABQ6BQZ0_9CAUL</name>
<protein>
    <recommendedName>
        <fullName evidence="3">HNH endonuclease</fullName>
    </recommendedName>
</protein>
<sequence>MARLFDGVQANICWICREPGANSKEHKVKASDIKRQFRGAGMFVAAEGERGRPAQGPGSKHLKFQVPICHTCNTTRTQSADRAYDRVVRAVEQTTINQSEIDAAVQACLRQGDGGAFRYFGKLLGCQIADAGHPIPRRLGRFVAGEVRNAPLHLWARPDATYAEMTSERGGDIQYAAHGGLVIITKKPKFLPVGYASTTTIGPIQFHYRYSFGIFEKVAIRSCRDFTAECARAVVETPMTALDHRKYGYTLSPE</sequence>
<gene>
    <name evidence="1" type="ORF">GCM10007859_26760</name>
</gene>
<evidence type="ECO:0000313" key="1">
    <source>
        <dbReference type="EMBL" id="GLS02647.1"/>
    </source>
</evidence>
<dbReference type="Proteomes" id="UP001156921">
    <property type="component" value="Unassembled WGS sequence"/>
</dbReference>
<accession>A0ABQ6BQZ0</accession>
<evidence type="ECO:0008006" key="3">
    <source>
        <dbReference type="Google" id="ProtNLM"/>
    </source>
</evidence>
<reference evidence="2" key="1">
    <citation type="journal article" date="2019" name="Int. J. Syst. Evol. Microbiol.">
        <title>The Global Catalogue of Microorganisms (GCM) 10K type strain sequencing project: providing services to taxonomists for standard genome sequencing and annotation.</title>
        <authorList>
            <consortium name="The Broad Institute Genomics Platform"/>
            <consortium name="The Broad Institute Genome Sequencing Center for Infectious Disease"/>
            <person name="Wu L."/>
            <person name="Ma J."/>
        </authorList>
    </citation>
    <scope>NUCLEOTIDE SEQUENCE [LARGE SCALE GENOMIC DNA]</scope>
    <source>
        <strain evidence="2">NBRC 110107</strain>
    </source>
</reference>
<evidence type="ECO:0000313" key="2">
    <source>
        <dbReference type="Proteomes" id="UP001156921"/>
    </source>
</evidence>
<dbReference type="RefSeq" id="WP_284223523.1">
    <property type="nucleotide sequence ID" value="NZ_BSOY01000087.1"/>
</dbReference>
<proteinExistence type="predicted"/>
<comment type="caution">
    <text evidence="1">The sequence shown here is derived from an EMBL/GenBank/DDBJ whole genome shotgun (WGS) entry which is preliminary data.</text>
</comment>
<keyword evidence="2" id="KW-1185">Reference proteome</keyword>
<dbReference type="EMBL" id="BSOY01000087">
    <property type="protein sequence ID" value="GLS02647.1"/>
    <property type="molecule type" value="Genomic_DNA"/>
</dbReference>